<name>A0A4U6DB39_9BACT</name>
<dbReference type="RefSeq" id="WP_137338355.1">
    <property type="nucleotide sequence ID" value="NZ_SZVO01000001.1"/>
</dbReference>
<dbReference type="GO" id="GO:0016042">
    <property type="term" value="P:lipid catabolic process"/>
    <property type="evidence" value="ECO:0007669"/>
    <property type="project" value="UniProtKB-KW"/>
</dbReference>
<keyword evidence="10 20" id="KW-0479">Metal-binding</keyword>
<dbReference type="CDD" id="cd00541">
    <property type="entry name" value="OMPLA"/>
    <property type="match status" value="1"/>
</dbReference>
<dbReference type="InterPro" id="IPR003187">
    <property type="entry name" value="PLipase_A1"/>
</dbReference>
<dbReference type="InterPro" id="IPR036541">
    <property type="entry name" value="PLipase_A1_sf"/>
</dbReference>
<evidence type="ECO:0000256" key="12">
    <source>
        <dbReference type="ARBA" id="ARBA00022801"/>
    </source>
</evidence>
<keyword evidence="12" id="KW-0378">Hydrolase</keyword>
<evidence type="ECO:0000256" key="3">
    <source>
        <dbReference type="ARBA" id="ARBA00004571"/>
    </source>
</evidence>
<feature type="chain" id="PRO_5020590163" description="Phosphatidylcholine 1-acylhydrolase" evidence="21">
    <location>
        <begin position="20"/>
        <end position="293"/>
    </location>
</feature>
<keyword evidence="14" id="KW-0442">Lipid degradation</keyword>
<reference evidence="22 23" key="1">
    <citation type="submission" date="2019-05" db="EMBL/GenBank/DDBJ databases">
        <title>Dyadobacter AR-3-8 sp. nov., isolated from arctic soil.</title>
        <authorList>
            <person name="Chaudhary D.K."/>
        </authorList>
    </citation>
    <scope>NUCLEOTIDE SEQUENCE [LARGE SCALE GENOMIC DNA]</scope>
    <source>
        <strain evidence="22 23">AR-3-8</strain>
    </source>
</reference>
<dbReference type="EC" id="3.1.1.32" evidence="6"/>
<evidence type="ECO:0000256" key="10">
    <source>
        <dbReference type="ARBA" id="ARBA00022723"/>
    </source>
</evidence>
<comment type="cofactor">
    <cofactor evidence="20">
        <name>Ca(2+)</name>
        <dbReference type="ChEBI" id="CHEBI:29108"/>
    </cofactor>
    <text evidence="20">Binds 1 Ca(2+) ion per monomer.</text>
</comment>
<proteinExistence type="inferred from homology"/>
<sequence length="293" mass="34551">MKRIYFLVLLVFSFCQSSAQTIAEQSVRIKSISERWELADSTRKGTFLLTSYKPFYFSLGRWSSNPNRQPHSENPAYSVPTPTDYNKYEARFHVSFKVKLLQKIFWGKGDLWAGYTQKAHWQIYNTGVSRPFRELNYEPELILNFPIRYKFLGFEGRTLGVAFNHQSNGRELPHSRSWNRVMFHTSMERKNWQITLRPWIRLKDEDDENPQIMNYIGRGEVTVVYGRPRHQIYLVATHPFNKLNRGSAQLNWIFQIRNHLKGHVQMSTGYGETLIDYNHAQNTVGLGICFVDW</sequence>
<evidence type="ECO:0000256" key="7">
    <source>
        <dbReference type="ARBA" id="ARBA00013278"/>
    </source>
</evidence>
<comment type="catalytic activity">
    <reaction evidence="2">
        <text>a 1,2-diacyl-sn-glycero-3-phosphocholine + H2O = a 1-acyl-sn-glycero-3-phosphocholine + a fatty acid + H(+)</text>
        <dbReference type="Rhea" id="RHEA:15801"/>
        <dbReference type="ChEBI" id="CHEBI:15377"/>
        <dbReference type="ChEBI" id="CHEBI:15378"/>
        <dbReference type="ChEBI" id="CHEBI:28868"/>
        <dbReference type="ChEBI" id="CHEBI:57643"/>
        <dbReference type="ChEBI" id="CHEBI:58168"/>
        <dbReference type="EC" id="3.1.1.4"/>
    </reaction>
</comment>
<dbReference type="Gene3D" id="2.40.230.10">
    <property type="entry name" value="Phospholipase A1"/>
    <property type="match status" value="1"/>
</dbReference>
<feature type="active site" description="Nucleophile" evidence="19">
    <location>
        <position position="167"/>
    </location>
</feature>
<evidence type="ECO:0000256" key="9">
    <source>
        <dbReference type="ARBA" id="ARBA00022692"/>
    </source>
</evidence>
<dbReference type="EC" id="3.1.1.4" evidence="7"/>
<keyword evidence="17" id="KW-0998">Cell outer membrane</keyword>
<dbReference type="PANTHER" id="PTHR40457">
    <property type="entry name" value="PHOSPHOLIPASE A1"/>
    <property type="match status" value="1"/>
</dbReference>
<evidence type="ECO:0000256" key="11">
    <source>
        <dbReference type="ARBA" id="ARBA00022729"/>
    </source>
</evidence>
<dbReference type="EMBL" id="SZVO01000001">
    <property type="protein sequence ID" value="TKT94066.1"/>
    <property type="molecule type" value="Genomic_DNA"/>
</dbReference>
<dbReference type="OrthoDB" id="188433at2"/>
<keyword evidence="23" id="KW-1185">Reference proteome</keyword>
<keyword evidence="8" id="KW-1134">Transmembrane beta strand</keyword>
<evidence type="ECO:0000256" key="15">
    <source>
        <dbReference type="ARBA" id="ARBA00023098"/>
    </source>
</evidence>
<evidence type="ECO:0000256" key="6">
    <source>
        <dbReference type="ARBA" id="ARBA00013179"/>
    </source>
</evidence>
<feature type="binding site" description="in dimeric form" evidence="20">
    <location>
        <position position="175"/>
    </location>
    <ligand>
        <name>Ca(2+)</name>
        <dbReference type="ChEBI" id="CHEBI:29108"/>
        <label>1</label>
    </ligand>
</feature>
<feature type="active site" description="Proton acceptor" evidence="19">
    <location>
        <position position="165"/>
    </location>
</feature>
<comment type="caution">
    <text evidence="22">The sequence shown here is derived from an EMBL/GenBank/DDBJ whole genome shotgun (WGS) entry which is preliminary data.</text>
</comment>
<evidence type="ECO:0000256" key="19">
    <source>
        <dbReference type="PIRSR" id="PIRSR603187-1"/>
    </source>
</evidence>
<dbReference type="GO" id="GO:0009279">
    <property type="term" value="C:cell outer membrane"/>
    <property type="evidence" value="ECO:0007669"/>
    <property type="project" value="UniProtKB-SubCell"/>
</dbReference>
<evidence type="ECO:0000256" key="18">
    <source>
        <dbReference type="ARBA" id="ARBA00032375"/>
    </source>
</evidence>
<keyword evidence="15" id="KW-0443">Lipid metabolism</keyword>
<gene>
    <name evidence="22" type="ORF">FDK13_02320</name>
</gene>
<dbReference type="Pfam" id="PF02253">
    <property type="entry name" value="PLA1"/>
    <property type="match status" value="1"/>
</dbReference>
<evidence type="ECO:0000256" key="5">
    <source>
        <dbReference type="ARBA" id="ARBA00011702"/>
    </source>
</evidence>
<dbReference type="PRINTS" id="PR01486">
    <property type="entry name" value="PHPHLIPASEA1"/>
</dbReference>
<feature type="binding site" description="in dimeric form" evidence="20">
    <location>
        <position position="170"/>
    </location>
    <ligand>
        <name>Ca(2+)</name>
        <dbReference type="ChEBI" id="CHEBI:29108"/>
        <label>1</label>
    </ligand>
</feature>
<evidence type="ECO:0000256" key="4">
    <source>
        <dbReference type="ARBA" id="ARBA00010525"/>
    </source>
</evidence>
<evidence type="ECO:0000256" key="16">
    <source>
        <dbReference type="ARBA" id="ARBA00023136"/>
    </source>
</evidence>
<comment type="subcellular location">
    <subcellularLocation>
        <location evidence="3">Cell outer membrane</location>
        <topology evidence="3">Multi-pass membrane protein</topology>
    </subcellularLocation>
</comment>
<dbReference type="AlphaFoldDB" id="A0A4U6DB39"/>
<evidence type="ECO:0000256" key="2">
    <source>
        <dbReference type="ARBA" id="ARBA00001604"/>
    </source>
</evidence>
<protein>
    <recommendedName>
        <fullName evidence="18">Phosphatidylcholine 1-acylhydrolase</fullName>
        <ecNumber evidence="6">3.1.1.32</ecNumber>
        <ecNumber evidence="7">3.1.1.4</ecNumber>
    </recommendedName>
</protein>
<keyword evidence="11 21" id="KW-0732">Signal</keyword>
<organism evidence="22 23">
    <name type="scientific">Dyadobacter frigoris</name>
    <dbReference type="NCBI Taxonomy" id="2576211"/>
    <lineage>
        <taxon>Bacteria</taxon>
        <taxon>Pseudomonadati</taxon>
        <taxon>Bacteroidota</taxon>
        <taxon>Cytophagia</taxon>
        <taxon>Cytophagales</taxon>
        <taxon>Spirosomataceae</taxon>
        <taxon>Dyadobacter</taxon>
    </lineage>
</organism>
<dbReference type="PANTHER" id="PTHR40457:SF1">
    <property type="entry name" value="PHOSPHOLIPASE A1"/>
    <property type="match status" value="1"/>
</dbReference>
<dbReference type="Proteomes" id="UP000304900">
    <property type="component" value="Unassembled WGS sequence"/>
</dbReference>
<dbReference type="GO" id="GO:0008970">
    <property type="term" value="F:phospholipase A1 activity"/>
    <property type="evidence" value="ECO:0007669"/>
    <property type="project" value="UniProtKB-EC"/>
</dbReference>
<comment type="similarity">
    <text evidence="4">Belongs to the phospholipase A1 family.</text>
</comment>
<evidence type="ECO:0000256" key="20">
    <source>
        <dbReference type="PIRSR" id="PIRSR603187-2"/>
    </source>
</evidence>
<evidence type="ECO:0000256" key="14">
    <source>
        <dbReference type="ARBA" id="ARBA00022963"/>
    </source>
</evidence>
<evidence type="ECO:0000256" key="1">
    <source>
        <dbReference type="ARBA" id="ARBA00000111"/>
    </source>
</evidence>
<dbReference type="GO" id="GO:0004623">
    <property type="term" value="F:phospholipase A2 activity"/>
    <property type="evidence" value="ECO:0007669"/>
    <property type="project" value="UniProtKB-EC"/>
</dbReference>
<feature type="binding site" description="in dimeric form" evidence="20">
    <location>
        <position position="129"/>
    </location>
    <ligand>
        <name>Ca(2+)</name>
        <dbReference type="ChEBI" id="CHEBI:29108"/>
        <label>1</label>
    </ligand>
</feature>
<comment type="subunit">
    <text evidence="5">Homodimer; dimerization is reversible, and the dimeric form is the active one.</text>
</comment>
<comment type="catalytic activity">
    <reaction evidence="1">
        <text>a 1,2-diacyl-sn-glycero-3-phosphocholine + H2O = a 2-acyl-sn-glycero-3-phosphocholine + a fatty acid + H(+)</text>
        <dbReference type="Rhea" id="RHEA:18689"/>
        <dbReference type="ChEBI" id="CHEBI:15377"/>
        <dbReference type="ChEBI" id="CHEBI:15378"/>
        <dbReference type="ChEBI" id="CHEBI:28868"/>
        <dbReference type="ChEBI" id="CHEBI:57643"/>
        <dbReference type="ChEBI" id="CHEBI:57875"/>
        <dbReference type="EC" id="3.1.1.32"/>
    </reaction>
</comment>
<feature type="signal peptide" evidence="21">
    <location>
        <begin position="1"/>
        <end position="19"/>
    </location>
</feature>
<feature type="binding site" description="in dimeric form" evidence="20">
    <location>
        <position position="207"/>
    </location>
    <ligand>
        <name>Ca(2+)</name>
        <dbReference type="ChEBI" id="CHEBI:29108"/>
        <label>1</label>
    </ligand>
</feature>
<keyword evidence="9" id="KW-0812">Transmembrane</keyword>
<dbReference type="SUPFAM" id="SSF56931">
    <property type="entry name" value="Outer membrane phospholipase A (OMPLA)"/>
    <property type="match status" value="1"/>
</dbReference>
<evidence type="ECO:0000256" key="21">
    <source>
        <dbReference type="SAM" id="SignalP"/>
    </source>
</evidence>
<evidence type="ECO:0000256" key="17">
    <source>
        <dbReference type="ARBA" id="ARBA00023237"/>
    </source>
</evidence>
<evidence type="ECO:0000256" key="8">
    <source>
        <dbReference type="ARBA" id="ARBA00022452"/>
    </source>
</evidence>
<keyword evidence="13 20" id="KW-0106">Calcium</keyword>
<evidence type="ECO:0000256" key="13">
    <source>
        <dbReference type="ARBA" id="ARBA00022837"/>
    </source>
</evidence>
<keyword evidence="16" id="KW-0472">Membrane</keyword>
<evidence type="ECO:0000313" key="23">
    <source>
        <dbReference type="Proteomes" id="UP000304900"/>
    </source>
</evidence>
<evidence type="ECO:0000313" key="22">
    <source>
        <dbReference type="EMBL" id="TKT94066.1"/>
    </source>
</evidence>
<dbReference type="GO" id="GO:0005509">
    <property type="term" value="F:calcium ion binding"/>
    <property type="evidence" value="ECO:0007669"/>
    <property type="project" value="TreeGrafter"/>
</dbReference>
<accession>A0A4U6DB39</accession>